<dbReference type="Proteomes" id="UP000294614">
    <property type="component" value="Unassembled WGS sequence"/>
</dbReference>
<comment type="catalytic activity">
    <reaction evidence="1">
        <text>(2R)-2-phosphoglycerate = (2R)-3-phosphoglycerate</text>
        <dbReference type="Rhea" id="RHEA:15901"/>
        <dbReference type="ChEBI" id="CHEBI:58272"/>
        <dbReference type="ChEBI" id="CHEBI:58289"/>
        <dbReference type="EC" id="5.4.2.12"/>
    </reaction>
</comment>
<evidence type="ECO:0000259" key="7">
    <source>
        <dbReference type="Pfam" id="PF01676"/>
    </source>
</evidence>
<accession>A0A4V2PS01</accession>
<dbReference type="PANTHER" id="PTHR31209:SF4">
    <property type="entry name" value="2,3-BISPHOSPHOGLYCERATE-INDEPENDENT PHOSPHOGLYCERATE MUTASE"/>
    <property type="match status" value="1"/>
</dbReference>
<organism evidence="8 9">
    <name type="scientific">Seleniivibrio woodruffii</name>
    <dbReference type="NCBI Taxonomy" id="1078050"/>
    <lineage>
        <taxon>Bacteria</taxon>
        <taxon>Pseudomonadati</taxon>
        <taxon>Deferribacterota</taxon>
        <taxon>Deferribacteres</taxon>
        <taxon>Deferribacterales</taxon>
        <taxon>Geovibrionaceae</taxon>
        <taxon>Seleniivibrio</taxon>
    </lineage>
</organism>
<dbReference type="RefSeq" id="WP_132873646.1">
    <property type="nucleotide sequence ID" value="NZ_SMGG01000004.1"/>
</dbReference>
<dbReference type="PANTHER" id="PTHR31209">
    <property type="entry name" value="COFACTOR-INDEPENDENT PHOSPHOGLYCERATE MUTASE"/>
    <property type="match status" value="1"/>
</dbReference>
<comment type="pathway">
    <text evidence="3">Carbohydrate degradation.</text>
</comment>
<evidence type="ECO:0000256" key="1">
    <source>
        <dbReference type="ARBA" id="ARBA00000370"/>
    </source>
</evidence>
<dbReference type="GO" id="GO:0004619">
    <property type="term" value="F:phosphoglycerate mutase activity"/>
    <property type="evidence" value="ECO:0007669"/>
    <property type="project" value="UniProtKB-EC"/>
</dbReference>
<name>A0A4V2PS01_9BACT</name>
<dbReference type="PIRSF" id="PIRSF006392">
    <property type="entry name" value="IPGAM_arch"/>
    <property type="match status" value="1"/>
</dbReference>
<dbReference type="NCBIfam" id="TIGR00306">
    <property type="entry name" value="apgM"/>
    <property type="match status" value="1"/>
</dbReference>
<comment type="caution">
    <text evidence="8">The sequence shown here is derived from an EMBL/GenBank/DDBJ whole genome shotgun (WGS) entry which is preliminary data.</text>
</comment>
<keyword evidence="6" id="KW-0413">Isomerase</keyword>
<dbReference type="AlphaFoldDB" id="A0A4V2PS01"/>
<dbReference type="CDD" id="cd16011">
    <property type="entry name" value="iPGM_like"/>
    <property type="match status" value="1"/>
</dbReference>
<dbReference type="NCBIfam" id="TIGR02535">
    <property type="entry name" value="hyp_Hser_kinase"/>
    <property type="match status" value="1"/>
</dbReference>
<evidence type="ECO:0000256" key="4">
    <source>
        <dbReference type="ARBA" id="ARBA00005524"/>
    </source>
</evidence>
<dbReference type="InterPro" id="IPR006124">
    <property type="entry name" value="Metalloenzyme"/>
</dbReference>
<dbReference type="EMBL" id="SMGG01000004">
    <property type="protein sequence ID" value="TCK60781.1"/>
    <property type="molecule type" value="Genomic_DNA"/>
</dbReference>
<comment type="function">
    <text evidence="2">Catalyzes the interconversion of 2-phosphoglycerate and 3-phosphoglycerate.</text>
</comment>
<sequence length="388" mass="42792">MKFVVLLTDGMSDHKIDELGGKTIMQAASKPNMDMMTKEGVGGFIKSTPDGYYPGSDICNLSLMGYDPTVYYSGRSPLEAGSQGIELGKNDMAFRCNLVTLDGKVMDDFSAHHIDGDVAKACVAELDSIFRSEGAEFYSGVGYRNLMVMRNVDFELQTTPPHDIMGQEWEQYLPKGKGADKLLSIMERAKKVFEGGKYSRANSIWFWGEGRKPAMPAFKELYGLDGAVVAAVDLIRGIGRFGGLEIINVPGATGFIDTNFEGKAEYALKSLEKNDYVFIHVEAPDEAGHMGSISEKIKAVENIDSRLLPILLDGLKKFGDFRILVSPDHPTPVKRRTHVAEPVPAIIYGTGVKADENTTYDEFMKPTFFIENGYRIAEFFLKSPVING</sequence>
<dbReference type="InterPro" id="IPR042253">
    <property type="entry name" value="Pglycerate_mutase_ApgM_sf"/>
</dbReference>
<proteinExistence type="inferred from homology"/>
<protein>
    <submittedName>
        <fullName evidence="8">Phosphoglycerate mutase</fullName>
    </submittedName>
</protein>
<evidence type="ECO:0000313" key="9">
    <source>
        <dbReference type="Proteomes" id="UP000294614"/>
    </source>
</evidence>
<keyword evidence="9" id="KW-1185">Reference proteome</keyword>
<dbReference type="InterPro" id="IPR004456">
    <property type="entry name" value="Pglycerate_mutase_ApgM"/>
</dbReference>
<dbReference type="Pfam" id="PF01676">
    <property type="entry name" value="Metalloenzyme"/>
    <property type="match status" value="1"/>
</dbReference>
<dbReference type="OrthoDB" id="9804453at2"/>
<dbReference type="Gene3D" id="3.40.720.10">
    <property type="entry name" value="Alkaline Phosphatase, subunit A"/>
    <property type="match status" value="1"/>
</dbReference>
<evidence type="ECO:0000256" key="5">
    <source>
        <dbReference type="ARBA" id="ARBA00023152"/>
    </source>
</evidence>
<feature type="domain" description="Metalloenzyme" evidence="7">
    <location>
        <begin position="1"/>
        <end position="359"/>
    </location>
</feature>
<evidence type="ECO:0000256" key="2">
    <source>
        <dbReference type="ARBA" id="ARBA00002315"/>
    </source>
</evidence>
<dbReference type="InterPro" id="IPR023665">
    <property type="entry name" value="ApgAM_prokaryotes"/>
</dbReference>
<dbReference type="SUPFAM" id="SSF53649">
    <property type="entry name" value="Alkaline phosphatase-like"/>
    <property type="match status" value="1"/>
</dbReference>
<evidence type="ECO:0000256" key="3">
    <source>
        <dbReference type="ARBA" id="ARBA00004921"/>
    </source>
</evidence>
<dbReference type="GO" id="GO:0046872">
    <property type="term" value="F:metal ion binding"/>
    <property type="evidence" value="ECO:0007669"/>
    <property type="project" value="InterPro"/>
</dbReference>
<dbReference type="Gene3D" id="3.30.70.2130">
    <property type="entry name" value="Metalloenzyme domain"/>
    <property type="match status" value="1"/>
</dbReference>
<dbReference type="NCBIfam" id="NF003242">
    <property type="entry name" value="PRK04200.1"/>
    <property type="match status" value="1"/>
</dbReference>
<dbReference type="InterPro" id="IPR017850">
    <property type="entry name" value="Alkaline_phosphatase_core_sf"/>
</dbReference>
<dbReference type="GO" id="GO:0006096">
    <property type="term" value="P:glycolytic process"/>
    <property type="evidence" value="ECO:0007669"/>
    <property type="project" value="UniProtKB-KW"/>
</dbReference>
<dbReference type="Pfam" id="PF10143">
    <property type="entry name" value="PhosphMutase"/>
    <property type="match status" value="1"/>
</dbReference>
<gene>
    <name evidence="8" type="ORF">C8D98_1660</name>
</gene>
<evidence type="ECO:0000256" key="6">
    <source>
        <dbReference type="ARBA" id="ARBA00023235"/>
    </source>
</evidence>
<comment type="similarity">
    <text evidence="4">Belongs to the BPG-independent phosphoglycerate mutase family. A-PGAM subfamily.</text>
</comment>
<evidence type="ECO:0000313" key="8">
    <source>
        <dbReference type="EMBL" id="TCK60781.1"/>
    </source>
</evidence>
<keyword evidence="5" id="KW-0324">Glycolysis</keyword>
<reference evidence="8 9" key="1">
    <citation type="submission" date="2019-03" db="EMBL/GenBank/DDBJ databases">
        <title>Genomic Encyclopedia of Type Strains, Phase IV (KMG-IV): sequencing the most valuable type-strain genomes for metagenomic binning, comparative biology and taxonomic classification.</title>
        <authorList>
            <person name="Goeker M."/>
        </authorList>
    </citation>
    <scope>NUCLEOTIDE SEQUENCE [LARGE SCALE GENOMIC DNA]</scope>
    <source>
        <strain evidence="8 9">DSM 24984</strain>
    </source>
</reference>